<dbReference type="InterPro" id="IPR011050">
    <property type="entry name" value="Pectin_lyase_fold/virulence"/>
</dbReference>
<dbReference type="InterPro" id="IPR005546">
    <property type="entry name" value="Autotransporte_beta"/>
</dbReference>
<dbReference type="NCBIfam" id="TIGR01414">
    <property type="entry name" value="autotrans_barl"/>
    <property type="match status" value="1"/>
</dbReference>
<dbReference type="InterPro" id="IPR050909">
    <property type="entry name" value="Bact_Autotransporter_VF"/>
</dbReference>
<dbReference type="CDD" id="cd01343">
    <property type="entry name" value="PL1_Passenger_AT"/>
    <property type="match status" value="1"/>
</dbReference>
<dbReference type="KEGG" id="mvi:X808_17130"/>
<evidence type="ECO:0000256" key="1">
    <source>
        <dbReference type="ARBA" id="ARBA00004613"/>
    </source>
</evidence>
<dbReference type="PATRIC" id="fig|1433287.3.peg.1710"/>
<organism evidence="7 8">
    <name type="scientific">Mannheimia varigena USDA-ARS-USMARC-1296</name>
    <dbReference type="NCBI Taxonomy" id="1433287"/>
    <lineage>
        <taxon>Bacteria</taxon>
        <taxon>Pseudomonadati</taxon>
        <taxon>Pseudomonadota</taxon>
        <taxon>Gammaproteobacteria</taxon>
        <taxon>Pasteurellales</taxon>
        <taxon>Pasteurellaceae</taxon>
        <taxon>Mannheimia</taxon>
    </lineage>
</organism>
<evidence type="ECO:0000313" key="8">
    <source>
        <dbReference type="Proteomes" id="UP000066995"/>
    </source>
</evidence>
<dbReference type="PROSITE" id="PS51208">
    <property type="entry name" value="AUTOTRANSPORTER"/>
    <property type="match status" value="1"/>
</dbReference>
<dbReference type="OrthoDB" id="6053567at2"/>
<dbReference type="Pfam" id="PF03797">
    <property type="entry name" value="Autotransporter"/>
    <property type="match status" value="1"/>
</dbReference>
<dbReference type="AlphaFoldDB" id="W0QG85"/>
<evidence type="ECO:0000259" key="6">
    <source>
        <dbReference type="PROSITE" id="PS51208"/>
    </source>
</evidence>
<keyword evidence="2" id="KW-0964">Secreted</keyword>
<evidence type="ECO:0000256" key="2">
    <source>
        <dbReference type="ARBA" id="ARBA00022525"/>
    </source>
</evidence>
<feature type="signal peptide" evidence="5">
    <location>
        <begin position="1"/>
        <end position="23"/>
    </location>
</feature>
<dbReference type="Gene3D" id="2.40.128.130">
    <property type="entry name" value="Autotransporter beta-domain"/>
    <property type="match status" value="1"/>
</dbReference>
<comment type="subcellular location">
    <subcellularLocation>
        <location evidence="1">Secreted</location>
    </subcellularLocation>
</comment>
<name>W0QG85_9PAST</name>
<evidence type="ECO:0000256" key="5">
    <source>
        <dbReference type="SAM" id="SignalP"/>
    </source>
</evidence>
<dbReference type="InterPro" id="IPR036709">
    <property type="entry name" value="Autotransporte_beta_dom_sf"/>
</dbReference>
<dbReference type="Gene3D" id="2.160.20.20">
    <property type="match status" value="1"/>
</dbReference>
<dbReference type="SUPFAM" id="SSF103515">
    <property type="entry name" value="Autotransporter"/>
    <property type="match status" value="1"/>
</dbReference>
<evidence type="ECO:0000256" key="3">
    <source>
        <dbReference type="ARBA" id="ARBA00022729"/>
    </source>
</evidence>
<dbReference type="GO" id="GO:0005576">
    <property type="term" value="C:extracellular region"/>
    <property type="evidence" value="ECO:0007669"/>
    <property type="project" value="UniProtKB-SubCell"/>
</dbReference>
<feature type="chain" id="PRO_5004793443" description="Autotransporter domain-containing protein" evidence="5">
    <location>
        <begin position="24"/>
        <end position="867"/>
    </location>
</feature>
<gene>
    <name evidence="7" type="ORF">X808_17130</name>
</gene>
<keyword evidence="3 5" id="KW-0732">Signal</keyword>
<protein>
    <recommendedName>
        <fullName evidence="6">Autotransporter domain-containing protein</fullName>
    </recommendedName>
</protein>
<dbReference type="SMART" id="SM00869">
    <property type="entry name" value="Autotransporter"/>
    <property type="match status" value="1"/>
</dbReference>
<feature type="domain" description="Autotransporter" evidence="6">
    <location>
        <begin position="614"/>
        <end position="867"/>
    </location>
</feature>
<dbReference type="HOGENOM" id="CLU_019298_0_0_6"/>
<dbReference type="STRING" id="1433287.X808_17130"/>
<dbReference type="Proteomes" id="UP000066995">
    <property type="component" value="Chromosome"/>
</dbReference>
<sequence length="867" mass="94044">MKKTTLFKLSALSLALAGQYAHADVVNHTCTVSSDCYYSTLHSGITTADGKTNTEYYWYLNSTKLGKHNDDLEASVTPQHYQNIPSPDDDIRGSNSLIGIGNSDRDAFSLAEIEYKRKASLYIPSGTTATVANSGYHNANVVSIRNANAKIDSGVRLQAGESEDEKTLLIAIDVSGESNVTTSADVILKSRDSVGIWGSDSSTVTAKNHKIELSPESSGVLARDSARVVLENVNITGSKALQYALETGGSGSSIEFNRGSIDLTNDILTMAASLGTGKIDINHSSLNANYAVISDAYWYEDDDYIASHGVININHSNVTGRELFVAVNTDEDTEPLSRDHSTTVNVESSKISGRVANIRDASDENDDNELDIHIDTKANTNVDLTMKNSQWTVNGDSHLNGLAMANSTTSLQKTGNQFQTLTITDYLIGNGHFDLNTDLANQQSDKIVVKGDDSGNFTLGIKDSGNEPNAANGKVTLVETQTGQAQFSLKDRDYVDAGAYRYRLNKEGTNWVLANRQAESVKDNSVQPTTPAKPVTPAPTEPTQPVVQPKPVTPTPPVVVQPTQPQPIQPSQPASPGLKALSEKTNALVSLRQAQGVLLSQNLQGIHQRLGELKTDKVSNVWVKNNNSRSEAKAQNVAVDSRSSGFEMDSHSLQIGVDRAINDNLRLGGFVGTSRADVDFKGEYGKGKLRSQAVGLYATFANEQGWYLDNIAKYEHLTAKFVDEKRKYNAVSLSSEIGKRFALSHDWSITPQAQLAYHTINGKSDESRLNLFTARAGVRVAKGFALNNGWNLQPYAEVNAIAEKANKAKVRVNQYQFDVAENKGRVQTALGLTAGNSNHRLGLEASITSGSKFKQPLSVLANYRYQW</sequence>
<accession>W0QG85</accession>
<dbReference type="GO" id="GO:0019867">
    <property type="term" value="C:outer membrane"/>
    <property type="evidence" value="ECO:0007669"/>
    <property type="project" value="InterPro"/>
</dbReference>
<feature type="region of interest" description="Disordered" evidence="4">
    <location>
        <begin position="519"/>
        <end position="578"/>
    </location>
</feature>
<dbReference type="EMBL" id="CP006943">
    <property type="protein sequence ID" value="AHG76233.1"/>
    <property type="molecule type" value="Genomic_DNA"/>
</dbReference>
<dbReference type="RefSeq" id="WP_025217926.1">
    <property type="nucleotide sequence ID" value="NZ_CP006943.1"/>
</dbReference>
<dbReference type="PANTHER" id="PTHR12338:SF9">
    <property type="entry name" value="IMMUNOGLOBULIN A1 PROTEASE AUTOTRANSPORTER"/>
    <property type="match status" value="1"/>
</dbReference>
<dbReference type="Pfam" id="PF03212">
    <property type="entry name" value="Pertactin"/>
    <property type="match status" value="1"/>
</dbReference>
<dbReference type="InterPro" id="IPR004899">
    <property type="entry name" value="Pertactin_central"/>
</dbReference>
<evidence type="ECO:0000256" key="4">
    <source>
        <dbReference type="SAM" id="MobiDB-lite"/>
    </source>
</evidence>
<dbReference type="eggNOG" id="COG3468">
    <property type="taxonomic scope" value="Bacteria"/>
</dbReference>
<reference evidence="7 8" key="1">
    <citation type="submission" date="2013-12" db="EMBL/GenBank/DDBJ databases">
        <title>Annotation of the Mannheimia varigena USDA-ARS-USMARC-1296 complete genome.</title>
        <authorList>
            <person name="Harhay G.P."/>
            <person name="Clawson M.L."/>
            <person name="Murray R.W."/>
            <person name="Lubbers B.V."/>
            <person name="Heaton M.P."/>
            <person name="Chitko-Mckown C.G."/>
            <person name="Harhay D.M."/>
            <person name="Smith T.P.L."/>
        </authorList>
    </citation>
    <scope>NUCLEOTIDE SEQUENCE [LARGE SCALE GENOMIC DNA]</scope>
    <source>
        <strain evidence="7 8">USDA-ARS-USMARC-1296</strain>
    </source>
</reference>
<keyword evidence="8" id="KW-1185">Reference proteome</keyword>
<evidence type="ECO:0000313" key="7">
    <source>
        <dbReference type="EMBL" id="AHG76233.1"/>
    </source>
</evidence>
<dbReference type="InterPro" id="IPR012332">
    <property type="entry name" value="Autotransporter_pectin_lyase_C"/>
</dbReference>
<dbReference type="InterPro" id="IPR006315">
    <property type="entry name" value="OM_autotransptr_brl_dom"/>
</dbReference>
<dbReference type="PANTHER" id="PTHR12338">
    <property type="entry name" value="AUTOTRANSPORTER"/>
    <property type="match status" value="1"/>
</dbReference>
<dbReference type="SUPFAM" id="SSF51126">
    <property type="entry name" value="Pectin lyase-like"/>
    <property type="match status" value="1"/>
</dbReference>
<feature type="compositionally biased region" description="Pro residues" evidence="4">
    <location>
        <begin position="551"/>
        <end position="570"/>
    </location>
</feature>
<proteinExistence type="predicted"/>